<dbReference type="PANTHER" id="PTHR47756:SF1">
    <property type="entry name" value="BLL0085 PROTEIN"/>
    <property type="match status" value="1"/>
</dbReference>
<dbReference type="InterPro" id="IPR013324">
    <property type="entry name" value="RNA_pol_sigma_r3/r4-like"/>
</dbReference>
<evidence type="ECO:0000259" key="1">
    <source>
        <dbReference type="Pfam" id="PF04542"/>
    </source>
</evidence>
<dbReference type="SUPFAM" id="SSF88659">
    <property type="entry name" value="Sigma3 and sigma4 domains of RNA polymerase sigma factors"/>
    <property type="match status" value="1"/>
</dbReference>
<dbReference type="EMBL" id="QUMU01000005">
    <property type="protein sequence ID" value="REG31827.1"/>
    <property type="molecule type" value="Genomic_DNA"/>
</dbReference>
<dbReference type="Gene3D" id="1.10.10.10">
    <property type="entry name" value="Winged helix-like DNA-binding domain superfamily/Winged helix DNA-binding domain"/>
    <property type="match status" value="1"/>
</dbReference>
<proteinExistence type="predicted"/>
<keyword evidence="7" id="KW-1185">Reference proteome</keyword>
<dbReference type="InterPro" id="IPR007627">
    <property type="entry name" value="RNA_pol_sigma70_r2"/>
</dbReference>
<feature type="domain" description="RNA polymerase sigma-70 region 2" evidence="1">
    <location>
        <begin position="21"/>
        <end position="79"/>
    </location>
</feature>
<evidence type="ECO:0000259" key="3">
    <source>
        <dbReference type="Pfam" id="PF20239"/>
    </source>
</evidence>
<dbReference type="InterPro" id="IPR013325">
    <property type="entry name" value="RNA_pol_sigma_r2"/>
</dbReference>
<dbReference type="Pfam" id="PF20239">
    <property type="entry name" value="DUF6596"/>
    <property type="match status" value="1"/>
</dbReference>
<evidence type="ECO:0000259" key="2">
    <source>
        <dbReference type="Pfam" id="PF08281"/>
    </source>
</evidence>
<accession>A0AAC8QG80</accession>
<dbReference type="Proteomes" id="UP000256345">
    <property type="component" value="Unassembled WGS sequence"/>
</dbReference>
<dbReference type="Pfam" id="PF08281">
    <property type="entry name" value="Sigma70_r4_2"/>
    <property type="match status" value="1"/>
</dbReference>
<dbReference type="PANTHER" id="PTHR47756">
    <property type="entry name" value="BLL6612 PROTEIN-RELATED"/>
    <property type="match status" value="1"/>
</dbReference>
<evidence type="ECO:0000313" key="7">
    <source>
        <dbReference type="Proteomes" id="UP000256345"/>
    </source>
</evidence>
<dbReference type="InterPro" id="IPR046531">
    <property type="entry name" value="DUF6596"/>
</dbReference>
<dbReference type="Pfam" id="PF04542">
    <property type="entry name" value="Sigma70_r2"/>
    <property type="match status" value="1"/>
</dbReference>
<reference evidence="4 6" key="1">
    <citation type="submission" date="2015-05" db="EMBL/GenBank/DDBJ databases">
        <title>Genome assembly of Archangium gephyra DSM 2261.</title>
        <authorList>
            <person name="Sharma G."/>
            <person name="Subramanian S."/>
        </authorList>
    </citation>
    <scope>NUCLEOTIDE SEQUENCE [LARGE SCALE GENOMIC DNA]</scope>
    <source>
        <strain evidence="4 6">DSM 2261</strain>
    </source>
</reference>
<dbReference type="GO" id="GO:0006352">
    <property type="term" value="P:DNA-templated transcription initiation"/>
    <property type="evidence" value="ECO:0007669"/>
    <property type="project" value="InterPro"/>
</dbReference>
<dbReference type="GO" id="GO:0016987">
    <property type="term" value="F:sigma factor activity"/>
    <property type="evidence" value="ECO:0007669"/>
    <property type="project" value="InterPro"/>
</dbReference>
<dbReference type="NCBIfam" id="TIGR02937">
    <property type="entry name" value="sigma70-ECF"/>
    <property type="match status" value="1"/>
</dbReference>
<dbReference type="EMBL" id="CP011509">
    <property type="protein sequence ID" value="AKJ06880.1"/>
    <property type="molecule type" value="Genomic_DNA"/>
</dbReference>
<sequence>MTATETQRAIHAVWRIESARLIAGLTRFVRDVGLAEELAQDALVAALEQWPESGVPDKPGAWLMATAKRRAIDLFRRNKLLERKHEELGHELETERTPDLETAIDNDVGDDLLRLMLIACHPVLSTEARVALTLRLLGSLTTEEIARAFLVPEPTVAQRIVRAKRTLSEAHIPFEVPRGEELAARLSSVLEVLYLIFNEGYSATAGDDWVRPALCEDALRLGRILAELAPEEPEVHGLVALMELQASRLRARVGPSGEPVLLMEQNRARWDRILIRRGLSALERAEKLGGERGPYVLQAAIAACHARALTPEQTDWARIAALYAELAELTSSPVVELNRAVAVSMASGPAAGLELVDALASERVLEGYHLLPSVRGDLLAKLGRLDEARAEFERAASLTRNARERQLLLERAAACRKPL</sequence>
<dbReference type="SUPFAM" id="SSF88946">
    <property type="entry name" value="Sigma2 domain of RNA polymerase sigma factors"/>
    <property type="match status" value="1"/>
</dbReference>
<evidence type="ECO:0000313" key="5">
    <source>
        <dbReference type="EMBL" id="REG31827.1"/>
    </source>
</evidence>
<dbReference type="RefSeq" id="WP_047860054.1">
    <property type="nucleotide sequence ID" value="NZ_CP011509.1"/>
</dbReference>
<dbReference type="InterPro" id="IPR013249">
    <property type="entry name" value="RNA_pol_sigma70_r4_t2"/>
</dbReference>
<evidence type="ECO:0000313" key="4">
    <source>
        <dbReference type="EMBL" id="AKJ06880.1"/>
    </source>
</evidence>
<dbReference type="GO" id="GO:0003677">
    <property type="term" value="F:DNA binding"/>
    <property type="evidence" value="ECO:0007669"/>
    <property type="project" value="InterPro"/>
</dbReference>
<gene>
    <name evidence="4" type="ORF">AA314_08506</name>
    <name evidence="5" type="ORF">ATI61_105154</name>
</gene>
<dbReference type="InterPro" id="IPR036388">
    <property type="entry name" value="WH-like_DNA-bd_sf"/>
</dbReference>
<dbReference type="Gene3D" id="1.10.1740.10">
    <property type="match status" value="1"/>
</dbReference>
<organism evidence="4 6">
    <name type="scientific">Archangium gephyra</name>
    <dbReference type="NCBI Taxonomy" id="48"/>
    <lineage>
        <taxon>Bacteria</taxon>
        <taxon>Pseudomonadati</taxon>
        <taxon>Myxococcota</taxon>
        <taxon>Myxococcia</taxon>
        <taxon>Myxococcales</taxon>
        <taxon>Cystobacterineae</taxon>
        <taxon>Archangiaceae</taxon>
        <taxon>Archangium</taxon>
    </lineage>
</organism>
<feature type="domain" description="DUF6596" evidence="3">
    <location>
        <begin position="185"/>
        <end position="285"/>
    </location>
</feature>
<name>A0AAC8QG80_9BACT</name>
<dbReference type="InterPro" id="IPR014284">
    <property type="entry name" value="RNA_pol_sigma-70_dom"/>
</dbReference>
<protein>
    <submittedName>
        <fullName evidence="5">RNA polymerase ECF family sigma subunit</fullName>
    </submittedName>
    <submittedName>
        <fullName evidence="4">RNA polymerase sigma-70 factor, ECF subfamily</fullName>
    </submittedName>
</protein>
<dbReference type="Proteomes" id="UP000035579">
    <property type="component" value="Chromosome"/>
</dbReference>
<feature type="domain" description="RNA polymerase sigma factor 70 region 4 type 2" evidence="2">
    <location>
        <begin position="115"/>
        <end position="167"/>
    </location>
</feature>
<dbReference type="KEGG" id="age:AA314_08506"/>
<evidence type="ECO:0000313" key="6">
    <source>
        <dbReference type="Proteomes" id="UP000035579"/>
    </source>
</evidence>
<dbReference type="AlphaFoldDB" id="A0AAC8QG80"/>
<reference evidence="5 7" key="2">
    <citation type="submission" date="2018-08" db="EMBL/GenBank/DDBJ databases">
        <title>Genomic Encyclopedia of Archaeal and Bacterial Type Strains, Phase II (KMG-II): from individual species to whole genera.</title>
        <authorList>
            <person name="Goeker M."/>
        </authorList>
    </citation>
    <scope>NUCLEOTIDE SEQUENCE [LARGE SCALE GENOMIC DNA]</scope>
    <source>
        <strain evidence="5 7">DSM 2261</strain>
    </source>
</reference>